<evidence type="ECO:0000256" key="1">
    <source>
        <dbReference type="SAM" id="MobiDB-lite"/>
    </source>
</evidence>
<dbReference type="RefSeq" id="WP_229910326.1">
    <property type="nucleotide sequence ID" value="NZ_BNBI01000004.1"/>
</dbReference>
<proteinExistence type="predicted"/>
<feature type="region of interest" description="Disordered" evidence="1">
    <location>
        <begin position="132"/>
        <end position="164"/>
    </location>
</feature>
<dbReference type="AlphaFoldDB" id="A0A919AE50"/>
<accession>A0A919AE50</accession>
<evidence type="ECO:0000313" key="2">
    <source>
        <dbReference type="EMBL" id="GHE97703.1"/>
    </source>
</evidence>
<comment type="caution">
    <text evidence="2">The sequence shown here is derived from an EMBL/GenBank/DDBJ whole genome shotgun (WGS) entry which is preliminary data.</text>
</comment>
<gene>
    <name evidence="2" type="ORF">GCM10018772_22490</name>
</gene>
<dbReference type="EMBL" id="BNBI01000004">
    <property type="protein sequence ID" value="GHE97703.1"/>
    <property type="molecule type" value="Genomic_DNA"/>
</dbReference>
<evidence type="ECO:0008006" key="4">
    <source>
        <dbReference type="Google" id="ProtNLM"/>
    </source>
</evidence>
<reference evidence="2" key="2">
    <citation type="submission" date="2020-09" db="EMBL/GenBank/DDBJ databases">
        <authorList>
            <person name="Sun Q."/>
            <person name="Ohkuma M."/>
        </authorList>
    </citation>
    <scope>NUCLEOTIDE SEQUENCE</scope>
    <source>
        <strain evidence="2">JCM 4477</strain>
    </source>
</reference>
<organism evidence="2 3">
    <name type="scientific">Streptomyces fumanus</name>
    <dbReference type="NCBI Taxonomy" id="67302"/>
    <lineage>
        <taxon>Bacteria</taxon>
        <taxon>Bacillati</taxon>
        <taxon>Actinomycetota</taxon>
        <taxon>Actinomycetes</taxon>
        <taxon>Kitasatosporales</taxon>
        <taxon>Streptomycetaceae</taxon>
        <taxon>Streptomyces</taxon>
    </lineage>
</organism>
<sequence>MTVRYIRVNPVADLFAPAVRAYGNVAVVGQVQPAAPAPAAPTAAAASGAGLGVGNYRYAVTLVTAQGETETGAEAAVATTTGNQTVNLTAIPTGAAGTGTVGRRIYRTAVNGPAGSGQLLAKIDDNTTTTFSDTVPDARLGDEPPVVRPNTPTAFTDPAEARRRVPGPLGESIALAFAQSPGPTLVYGVRTAGTAGTDWGTALGTVAALDVQLVVLANTAVDGTTAAPNGAIAQLAGHVTSVSSTGGDGQERMGVAMLAKGSTATSVVTGSLASERMVYLAHKSDQDAAAALAGVIAGYEPHISMLLKPVNITSAPLTPAEIATINGTETFGSGPAGNGVNWLVDPVLIPGHGTYLGEGYTGDPGGKKYIDIVRTVDDVSFRLKAQLIKTIGTLRVSRTGLRTLEARMEAVLQPLVQSEVIEGFEITSPLKALLDKDPNTLTEAERARIDDAQAQRVVEVLVSVDYAGAVHRLSITLKFV</sequence>
<evidence type="ECO:0000313" key="3">
    <source>
        <dbReference type="Proteomes" id="UP000630718"/>
    </source>
</evidence>
<keyword evidence="3" id="KW-1185">Reference proteome</keyword>
<dbReference type="Proteomes" id="UP000630718">
    <property type="component" value="Unassembled WGS sequence"/>
</dbReference>
<protein>
    <recommendedName>
        <fullName evidence="4">Tail sheath protein</fullName>
    </recommendedName>
</protein>
<reference evidence="2" key="1">
    <citation type="journal article" date="2014" name="Int. J. Syst. Evol. Microbiol.">
        <title>Complete genome sequence of Corynebacterium casei LMG S-19264T (=DSM 44701T), isolated from a smear-ripened cheese.</title>
        <authorList>
            <consortium name="US DOE Joint Genome Institute (JGI-PGF)"/>
            <person name="Walter F."/>
            <person name="Albersmeier A."/>
            <person name="Kalinowski J."/>
            <person name="Ruckert C."/>
        </authorList>
    </citation>
    <scope>NUCLEOTIDE SEQUENCE</scope>
    <source>
        <strain evidence="2">JCM 4477</strain>
    </source>
</reference>
<name>A0A919AE50_9ACTN</name>